<gene>
    <name evidence="3" type="ORF">BHS09_11480</name>
</gene>
<sequence>MTTRVRTRMAVMMLALLPWVAVATPTGREARAEERLERAEQRHRLRQVLELSDILDLDNAQALKLEETLQRFDERRRPLRKQVREAARILHRASRGDSEALAQVDAAALGAFEARERIAALDKELYLALAKTLPQEKRARLALALARSEGRQKMKREPGKDSLGRSGYDGGMH</sequence>
<dbReference type="AlphaFoldDB" id="A0AAE6FYH5"/>
<evidence type="ECO:0000313" key="4">
    <source>
        <dbReference type="Proteomes" id="UP000320179"/>
    </source>
</evidence>
<evidence type="ECO:0000313" key="3">
    <source>
        <dbReference type="EMBL" id="QDE67547.1"/>
    </source>
</evidence>
<feature type="signal peptide" evidence="2">
    <location>
        <begin position="1"/>
        <end position="23"/>
    </location>
</feature>
<keyword evidence="2" id="KW-0732">Signal</keyword>
<accession>A0AAE6FYH5</accession>
<dbReference type="EMBL" id="CP017174">
    <property type="protein sequence ID" value="QDE67547.1"/>
    <property type="molecule type" value="Genomic_DNA"/>
</dbReference>
<proteinExistence type="predicted"/>
<evidence type="ECO:0000256" key="1">
    <source>
        <dbReference type="SAM" id="MobiDB-lite"/>
    </source>
</evidence>
<organism evidence="3 4">
    <name type="scientific">Myxococcus xanthus</name>
    <dbReference type="NCBI Taxonomy" id="34"/>
    <lineage>
        <taxon>Bacteria</taxon>
        <taxon>Pseudomonadati</taxon>
        <taxon>Myxococcota</taxon>
        <taxon>Myxococcia</taxon>
        <taxon>Myxococcales</taxon>
        <taxon>Cystobacterineae</taxon>
        <taxon>Myxococcaceae</taxon>
        <taxon>Myxococcus</taxon>
    </lineage>
</organism>
<evidence type="ECO:0008006" key="5">
    <source>
        <dbReference type="Google" id="ProtNLM"/>
    </source>
</evidence>
<feature type="compositionally biased region" description="Basic and acidic residues" evidence="1">
    <location>
        <begin position="149"/>
        <end position="163"/>
    </location>
</feature>
<evidence type="ECO:0000256" key="2">
    <source>
        <dbReference type="SAM" id="SignalP"/>
    </source>
</evidence>
<name>A0AAE6FYH5_MYXXA</name>
<reference evidence="3 4" key="1">
    <citation type="journal article" date="2019" name="Science">
        <title>Social genes are selection hotspots in kin groups of a soil microbe.</title>
        <authorList>
            <person name="Wielgoss S."/>
            <person name="Wolfensberger R."/>
            <person name="Sun L."/>
            <person name="Fiegna F."/>
            <person name="Velicer G.J."/>
        </authorList>
    </citation>
    <scope>NUCLEOTIDE SEQUENCE [LARGE SCALE GENOMIC DNA]</scope>
    <source>
        <strain evidence="3 4">MC3.5.9c15</strain>
    </source>
</reference>
<feature type="region of interest" description="Disordered" evidence="1">
    <location>
        <begin position="149"/>
        <end position="173"/>
    </location>
</feature>
<feature type="chain" id="PRO_5042046153" description="Periplasmic heavy metal sensor" evidence="2">
    <location>
        <begin position="24"/>
        <end position="173"/>
    </location>
</feature>
<dbReference type="RefSeq" id="WP_140797921.1">
    <property type="nucleotide sequence ID" value="NZ_CP017169.1"/>
</dbReference>
<protein>
    <recommendedName>
        <fullName evidence="5">Periplasmic heavy metal sensor</fullName>
    </recommendedName>
</protein>
<dbReference type="Proteomes" id="UP000320179">
    <property type="component" value="Chromosome"/>
</dbReference>